<accession>A0A3D9VFA7</accession>
<keyword evidence="7" id="KW-1185">Reference proteome</keyword>
<keyword evidence="3 6" id="KW-0067">ATP-binding</keyword>
<keyword evidence="2" id="KW-0547">Nucleotide-binding</keyword>
<evidence type="ECO:0000259" key="5">
    <source>
        <dbReference type="PROSITE" id="PS50893"/>
    </source>
</evidence>
<dbReference type="EMBL" id="QTUC01000001">
    <property type="protein sequence ID" value="REF36011.1"/>
    <property type="molecule type" value="Genomic_DNA"/>
</dbReference>
<protein>
    <submittedName>
        <fullName evidence="6">Iron complex transport system ATP-binding protein</fullName>
    </submittedName>
</protein>
<evidence type="ECO:0000313" key="6">
    <source>
        <dbReference type="EMBL" id="REF36011.1"/>
    </source>
</evidence>
<dbReference type="InterPro" id="IPR027417">
    <property type="entry name" value="P-loop_NTPase"/>
</dbReference>
<evidence type="ECO:0000256" key="4">
    <source>
        <dbReference type="SAM" id="MobiDB-lite"/>
    </source>
</evidence>
<dbReference type="Pfam" id="PF00005">
    <property type="entry name" value="ABC_tran"/>
    <property type="match status" value="1"/>
</dbReference>
<dbReference type="Proteomes" id="UP000256485">
    <property type="component" value="Unassembled WGS sequence"/>
</dbReference>
<feature type="domain" description="ABC transporter" evidence="5">
    <location>
        <begin position="2"/>
        <end position="234"/>
    </location>
</feature>
<dbReference type="Gene3D" id="3.40.50.300">
    <property type="entry name" value="P-loop containing nucleotide triphosphate hydrolases"/>
    <property type="match status" value="1"/>
</dbReference>
<dbReference type="GO" id="GO:0016887">
    <property type="term" value="F:ATP hydrolysis activity"/>
    <property type="evidence" value="ECO:0007669"/>
    <property type="project" value="InterPro"/>
</dbReference>
<evidence type="ECO:0000256" key="1">
    <source>
        <dbReference type="ARBA" id="ARBA00022448"/>
    </source>
</evidence>
<dbReference type="OrthoDB" id="5296765at2"/>
<dbReference type="GO" id="GO:0005524">
    <property type="term" value="F:ATP binding"/>
    <property type="evidence" value="ECO:0007669"/>
    <property type="project" value="UniProtKB-KW"/>
</dbReference>
<proteinExistence type="predicted"/>
<dbReference type="AlphaFoldDB" id="A0A3D9VFA7"/>
<dbReference type="FunFam" id="3.40.50.300:FF:000134">
    <property type="entry name" value="Iron-enterobactin ABC transporter ATP-binding protein"/>
    <property type="match status" value="1"/>
</dbReference>
<dbReference type="CDD" id="cd03214">
    <property type="entry name" value="ABC_Iron-Siderophores_B12_Hemin"/>
    <property type="match status" value="1"/>
</dbReference>
<sequence>MISAHDISFAYGDTLVLDGVELRAGPGQVLGLIGPNGSGKTTLLRTLYASLTPRAGLVSLDDTPLNQFTRRELARRLSVVAQEGSGDLPLTVADVVLLGRAPHLSTFQRHKPEDYQIAAAALTRVGARHLAQRVFSGLSGGEKQRVLIARALAQQADHILLDEPTNHLDIRYQHEVLQLVRSLDVTTVVVLHDLNLAARYCHELVLLDGGRIVTAGTPEEVLQPSVLERVYRVGVQRVETAQGFQLLFEPLEETFPTEPTRDENHTRPADLSLADVKEGTR</sequence>
<dbReference type="SMART" id="SM00382">
    <property type="entry name" value="AAA"/>
    <property type="match status" value="1"/>
</dbReference>
<dbReference type="PROSITE" id="PS00211">
    <property type="entry name" value="ABC_TRANSPORTER_1"/>
    <property type="match status" value="1"/>
</dbReference>
<dbReference type="SUPFAM" id="SSF52540">
    <property type="entry name" value="P-loop containing nucleoside triphosphate hydrolases"/>
    <property type="match status" value="1"/>
</dbReference>
<keyword evidence="1" id="KW-0813">Transport</keyword>
<dbReference type="RefSeq" id="WP_115849703.1">
    <property type="nucleotide sequence ID" value="NZ_QTUC01000001.1"/>
</dbReference>
<comment type="caution">
    <text evidence="6">The sequence shown here is derived from an EMBL/GenBank/DDBJ whole genome shotgun (WGS) entry which is preliminary data.</text>
</comment>
<dbReference type="InterPro" id="IPR017871">
    <property type="entry name" value="ABC_transporter-like_CS"/>
</dbReference>
<dbReference type="PANTHER" id="PTHR42794:SF2">
    <property type="entry name" value="ABC TRANSPORTER ATP-BINDING PROTEIN"/>
    <property type="match status" value="1"/>
</dbReference>
<evidence type="ECO:0000256" key="3">
    <source>
        <dbReference type="ARBA" id="ARBA00022840"/>
    </source>
</evidence>
<evidence type="ECO:0000313" key="7">
    <source>
        <dbReference type="Proteomes" id="UP000256485"/>
    </source>
</evidence>
<dbReference type="PANTHER" id="PTHR42794">
    <property type="entry name" value="HEMIN IMPORT ATP-BINDING PROTEIN HMUV"/>
    <property type="match status" value="1"/>
</dbReference>
<gene>
    <name evidence="6" type="ORF">DFJ64_1406</name>
</gene>
<organism evidence="6 7">
    <name type="scientific">Thermasporomyces composti</name>
    <dbReference type="NCBI Taxonomy" id="696763"/>
    <lineage>
        <taxon>Bacteria</taxon>
        <taxon>Bacillati</taxon>
        <taxon>Actinomycetota</taxon>
        <taxon>Actinomycetes</taxon>
        <taxon>Propionibacteriales</taxon>
        <taxon>Nocardioidaceae</taxon>
        <taxon>Thermasporomyces</taxon>
    </lineage>
</organism>
<feature type="compositionally biased region" description="Basic and acidic residues" evidence="4">
    <location>
        <begin position="259"/>
        <end position="268"/>
    </location>
</feature>
<evidence type="ECO:0000256" key="2">
    <source>
        <dbReference type="ARBA" id="ARBA00022741"/>
    </source>
</evidence>
<name>A0A3D9VFA7_THECX</name>
<reference evidence="6 7" key="1">
    <citation type="submission" date="2018-08" db="EMBL/GenBank/DDBJ databases">
        <title>Sequencing the genomes of 1000 actinobacteria strains.</title>
        <authorList>
            <person name="Klenk H.-P."/>
        </authorList>
    </citation>
    <scope>NUCLEOTIDE SEQUENCE [LARGE SCALE GENOMIC DNA]</scope>
    <source>
        <strain evidence="6 7">DSM 22891</strain>
    </source>
</reference>
<dbReference type="PROSITE" id="PS50893">
    <property type="entry name" value="ABC_TRANSPORTER_2"/>
    <property type="match status" value="1"/>
</dbReference>
<feature type="region of interest" description="Disordered" evidence="4">
    <location>
        <begin position="256"/>
        <end position="281"/>
    </location>
</feature>
<dbReference type="InterPro" id="IPR003593">
    <property type="entry name" value="AAA+_ATPase"/>
</dbReference>
<dbReference type="InterPro" id="IPR003439">
    <property type="entry name" value="ABC_transporter-like_ATP-bd"/>
</dbReference>